<dbReference type="Pfam" id="PF01812">
    <property type="entry name" value="5-FTHF_cyc-lig"/>
    <property type="match status" value="1"/>
</dbReference>
<sequence>MEKSELRKDFLKQREHLDDVAIHETSSRVLEHLIDSEIYEKANHLFTFVSYRKEVDTHSIIKHALKDGKNIYVPVVNRDTFTMGASKLEDFSDLRPNYMGILEPSENKVQLVDPEILDLIITPGLAFSKDGYRIGYGGGFYDKFFATLASHPLRIGIGYPYMLVDTLPHDDYDEKLDLFLSNDGFTQLGGKLCKDISEPL</sequence>
<comment type="similarity">
    <text evidence="1 4">Belongs to the 5-formyltetrahydrofolate cyclo-ligase family.</text>
</comment>
<dbReference type="Proteomes" id="UP001210339">
    <property type="component" value="Chromosome"/>
</dbReference>
<protein>
    <recommendedName>
        <fullName evidence="4">5-formyltetrahydrofolate cyclo-ligase</fullName>
        <ecNumber evidence="4">6.3.3.2</ecNumber>
    </recommendedName>
</protein>
<accession>A0ABY7QUE0</accession>
<keyword evidence="4" id="KW-0479">Metal-binding</keyword>
<keyword evidence="6" id="KW-1185">Reference proteome</keyword>
<dbReference type="NCBIfam" id="TIGR02727">
    <property type="entry name" value="MTHFS_bact"/>
    <property type="match status" value="1"/>
</dbReference>
<evidence type="ECO:0000256" key="3">
    <source>
        <dbReference type="ARBA" id="ARBA00022840"/>
    </source>
</evidence>
<evidence type="ECO:0000256" key="2">
    <source>
        <dbReference type="ARBA" id="ARBA00022741"/>
    </source>
</evidence>
<dbReference type="PIRSF" id="PIRSF006806">
    <property type="entry name" value="FTHF_cligase"/>
    <property type="match status" value="1"/>
</dbReference>
<evidence type="ECO:0000313" key="6">
    <source>
        <dbReference type="Proteomes" id="UP001210339"/>
    </source>
</evidence>
<dbReference type="PANTHER" id="PTHR23407">
    <property type="entry name" value="ATPASE INHIBITOR/5-FORMYLTETRAHYDROFOLATE CYCLO-LIGASE"/>
    <property type="match status" value="1"/>
</dbReference>
<dbReference type="SUPFAM" id="SSF100950">
    <property type="entry name" value="NagB/RpiA/CoA transferase-like"/>
    <property type="match status" value="1"/>
</dbReference>
<keyword evidence="2 4" id="KW-0547">Nucleotide-binding</keyword>
<dbReference type="InterPro" id="IPR002698">
    <property type="entry name" value="FTHF_cligase"/>
</dbReference>
<keyword evidence="4" id="KW-0460">Magnesium</keyword>
<evidence type="ECO:0000256" key="4">
    <source>
        <dbReference type="RuleBase" id="RU361279"/>
    </source>
</evidence>
<evidence type="ECO:0000313" key="5">
    <source>
        <dbReference type="EMBL" id="WBW49513.1"/>
    </source>
</evidence>
<dbReference type="RefSeq" id="WP_271191043.1">
    <property type="nucleotide sequence ID" value="NZ_CP115667.1"/>
</dbReference>
<dbReference type="PANTHER" id="PTHR23407:SF1">
    <property type="entry name" value="5-FORMYLTETRAHYDROFOLATE CYCLO-LIGASE"/>
    <property type="match status" value="1"/>
</dbReference>
<dbReference type="InterPro" id="IPR037171">
    <property type="entry name" value="NagB/RpiA_transferase-like"/>
</dbReference>
<reference evidence="5 6" key="1">
    <citation type="submission" date="2023-01" db="EMBL/GenBank/DDBJ databases">
        <authorList>
            <person name="Lee S.H."/>
            <person name="Jung H.S."/>
            <person name="Yun J.U."/>
        </authorList>
    </citation>
    <scope>NUCLEOTIDE SEQUENCE [LARGE SCALE GENOMIC DNA]</scope>
    <source>
        <strain evidence="5 6">CBA3646</strain>
    </source>
</reference>
<organism evidence="5 6">
    <name type="scientific">Peptoniphilus equinus</name>
    <dbReference type="NCBI Taxonomy" id="3016343"/>
    <lineage>
        <taxon>Bacteria</taxon>
        <taxon>Bacillati</taxon>
        <taxon>Bacillota</taxon>
        <taxon>Tissierellia</taxon>
        <taxon>Tissierellales</taxon>
        <taxon>Peptoniphilaceae</taxon>
        <taxon>Peptoniphilus</taxon>
    </lineage>
</organism>
<gene>
    <name evidence="5" type="ORF">O6R05_05755</name>
</gene>
<keyword evidence="3 4" id="KW-0067">ATP-binding</keyword>
<comment type="catalytic activity">
    <reaction evidence="4">
        <text>(6S)-5-formyl-5,6,7,8-tetrahydrofolate + ATP = (6R)-5,10-methenyltetrahydrofolate + ADP + phosphate</text>
        <dbReference type="Rhea" id="RHEA:10488"/>
        <dbReference type="ChEBI" id="CHEBI:30616"/>
        <dbReference type="ChEBI" id="CHEBI:43474"/>
        <dbReference type="ChEBI" id="CHEBI:57455"/>
        <dbReference type="ChEBI" id="CHEBI:57457"/>
        <dbReference type="ChEBI" id="CHEBI:456216"/>
        <dbReference type="EC" id="6.3.3.2"/>
    </reaction>
</comment>
<dbReference type="EC" id="6.3.3.2" evidence="4"/>
<name>A0ABY7QUE0_9FIRM</name>
<proteinExistence type="inferred from homology"/>
<comment type="cofactor">
    <cofactor evidence="4">
        <name>Mg(2+)</name>
        <dbReference type="ChEBI" id="CHEBI:18420"/>
    </cofactor>
</comment>
<dbReference type="GO" id="GO:0030272">
    <property type="term" value="F:5-formyltetrahydrofolate cyclo-ligase activity"/>
    <property type="evidence" value="ECO:0007669"/>
    <property type="project" value="UniProtKB-EC"/>
</dbReference>
<evidence type="ECO:0000256" key="1">
    <source>
        <dbReference type="ARBA" id="ARBA00010638"/>
    </source>
</evidence>
<keyword evidence="5" id="KW-0436">Ligase</keyword>
<dbReference type="Gene3D" id="3.40.50.10420">
    <property type="entry name" value="NagB/RpiA/CoA transferase-like"/>
    <property type="match status" value="1"/>
</dbReference>
<dbReference type="EMBL" id="CP115667">
    <property type="protein sequence ID" value="WBW49513.1"/>
    <property type="molecule type" value="Genomic_DNA"/>
</dbReference>
<dbReference type="InterPro" id="IPR024185">
    <property type="entry name" value="FTHF_cligase-like_sf"/>
</dbReference>